<dbReference type="InterPro" id="IPR016918">
    <property type="entry name" value="UCP029394"/>
</dbReference>
<proteinExistence type="predicted"/>
<dbReference type="InterPro" id="IPR032710">
    <property type="entry name" value="NTF2-like_dom_sf"/>
</dbReference>
<name>A0ABT0EYK5_9PSED</name>
<keyword evidence="2" id="KW-1185">Reference proteome</keyword>
<dbReference type="Proteomes" id="UP001299876">
    <property type="component" value="Unassembled WGS sequence"/>
</dbReference>
<organism evidence="1 2">
    <name type="scientific">Pseudomonas violetae</name>
    <dbReference type="NCBI Taxonomy" id="2915813"/>
    <lineage>
        <taxon>Bacteria</taxon>
        <taxon>Pseudomonadati</taxon>
        <taxon>Pseudomonadota</taxon>
        <taxon>Gammaproteobacteria</taxon>
        <taxon>Pseudomonadales</taxon>
        <taxon>Pseudomonadaceae</taxon>
        <taxon>Pseudomonas</taxon>
    </lineage>
</organism>
<reference evidence="1 2" key="1">
    <citation type="submission" date="2022-02" db="EMBL/GenBank/DDBJ databases">
        <title>Comparative genomics of the first Antarctic Pseudomonas spp. capable of biotransforming 2,4,6-Trinitrotoluene.</title>
        <authorList>
            <person name="Cabrera M.A."/>
            <person name="Marquez S.L."/>
            <person name="Perez-Donoso J.M."/>
        </authorList>
    </citation>
    <scope>NUCLEOTIDE SEQUENCE [LARGE SCALE GENOMIC DNA]</scope>
    <source>
        <strain evidence="1 2">TNT19</strain>
    </source>
</reference>
<dbReference type="EMBL" id="JAKNRW010000006">
    <property type="protein sequence ID" value="MCK1790694.1"/>
    <property type="molecule type" value="Genomic_DNA"/>
</dbReference>
<dbReference type="PIRSF" id="PIRSF029394">
    <property type="entry name" value="UCP029394"/>
    <property type="match status" value="1"/>
</dbReference>
<dbReference type="SUPFAM" id="SSF54427">
    <property type="entry name" value="NTF2-like"/>
    <property type="match status" value="1"/>
</dbReference>
<dbReference type="RefSeq" id="WP_247290769.1">
    <property type="nucleotide sequence ID" value="NZ_JAKNRW010000006.1"/>
</dbReference>
<evidence type="ECO:0000313" key="1">
    <source>
        <dbReference type="EMBL" id="MCK1790694.1"/>
    </source>
</evidence>
<sequence length="130" mass="14901">MNDYREYFDEVIEAHCQIEKWFAGPQPPAVVENLLTRFSPQFSMITPAGRLLDFEQLGELFRKAGGARIGLRIELGEMHGVDLHERGATLSYRELQTDAAGLQTDRRSTVVLEKQLSGRVVWRHLHETFC</sequence>
<dbReference type="Gene3D" id="3.10.450.50">
    <property type="match status" value="1"/>
</dbReference>
<accession>A0ABT0EYK5</accession>
<comment type="caution">
    <text evidence="1">The sequence shown here is derived from an EMBL/GenBank/DDBJ whole genome shotgun (WGS) entry which is preliminary data.</text>
</comment>
<evidence type="ECO:0000313" key="2">
    <source>
        <dbReference type="Proteomes" id="UP001299876"/>
    </source>
</evidence>
<gene>
    <name evidence="1" type="ORF">L9059_10940</name>
</gene>
<protein>
    <submittedName>
        <fullName evidence="1">DUF4440 domain-containing protein</fullName>
    </submittedName>
</protein>